<dbReference type="SUPFAM" id="SSF46785">
    <property type="entry name" value="Winged helix' DNA-binding domain"/>
    <property type="match status" value="1"/>
</dbReference>
<reference evidence="3 4" key="1">
    <citation type="journal article" date="2020" name="Cell Host Microbe">
        <title>Functional and Genomic Variation between Human-Derived Isolates of Lachnospiraceae Reveals Inter- and Intra-Species Diversity.</title>
        <authorList>
            <person name="Sorbara M.T."/>
            <person name="Littmann E.R."/>
            <person name="Fontana E."/>
            <person name="Moody T.U."/>
            <person name="Kohout C.E."/>
            <person name="Gjonbalaj M."/>
            <person name="Eaton V."/>
            <person name="Seok R."/>
            <person name="Leiner I.M."/>
            <person name="Pamer E.G."/>
        </authorList>
    </citation>
    <scope>NUCLEOTIDE SEQUENCE [LARGE SCALE GENOMIC DNA]</scope>
    <source>
        <strain evidence="3 4">MSK.1.17</strain>
    </source>
</reference>
<dbReference type="InterPro" id="IPR014710">
    <property type="entry name" value="RmlC-like_jellyroll"/>
</dbReference>
<protein>
    <submittedName>
        <fullName evidence="2">Crp/Fnr family transcriptional regulator</fullName>
    </submittedName>
</protein>
<dbReference type="Pfam" id="PF00027">
    <property type="entry name" value="cNMP_binding"/>
    <property type="match status" value="1"/>
</dbReference>
<dbReference type="InterPro" id="IPR036390">
    <property type="entry name" value="WH_DNA-bd_sf"/>
</dbReference>
<dbReference type="InterPro" id="IPR018490">
    <property type="entry name" value="cNMP-bd_dom_sf"/>
</dbReference>
<dbReference type="InterPro" id="IPR000595">
    <property type="entry name" value="cNMP-bd_dom"/>
</dbReference>
<reference evidence="3" key="2">
    <citation type="submission" date="2020-02" db="EMBL/GenBank/DDBJ databases">
        <authorList>
            <person name="Littmann E."/>
            <person name="Sorbara M."/>
        </authorList>
    </citation>
    <scope>NUCLEOTIDE SEQUENCE</scope>
    <source>
        <strain evidence="3">MSK.1.17</strain>
    </source>
</reference>
<proteinExistence type="predicted"/>
<dbReference type="Proteomes" id="UP001299608">
    <property type="component" value="Unassembled WGS sequence"/>
</dbReference>
<dbReference type="Gene3D" id="1.10.10.10">
    <property type="entry name" value="Winged helix-like DNA-binding domain superfamily/Winged helix DNA-binding domain"/>
    <property type="match status" value="1"/>
</dbReference>
<evidence type="ECO:0000313" key="4">
    <source>
        <dbReference type="Proteomes" id="UP000669239"/>
    </source>
</evidence>
<dbReference type="PROSITE" id="PS50042">
    <property type="entry name" value="CNMP_BINDING_3"/>
    <property type="match status" value="1"/>
</dbReference>
<evidence type="ECO:0000313" key="5">
    <source>
        <dbReference type="Proteomes" id="UP001299608"/>
    </source>
</evidence>
<reference evidence="2" key="3">
    <citation type="submission" date="2022-01" db="EMBL/GenBank/DDBJ databases">
        <title>Collection of gut derived symbiotic bacterial strains cultured from healthy donors.</title>
        <authorList>
            <person name="Lin H."/>
            <person name="Kohout C."/>
            <person name="Waligurski E."/>
            <person name="Pamer E.G."/>
        </authorList>
    </citation>
    <scope>NUCLEOTIDE SEQUENCE</scope>
    <source>
        <strain evidence="2">DFI.6.55</strain>
    </source>
</reference>
<dbReference type="PROSITE" id="PS00888">
    <property type="entry name" value="CNMP_BINDING_1"/>
    <property type="match status" value="1"/>
</dbReference>
<feature type="domain" description="Cyclic nucleotide-binding" evidence="1">
    <location>
        <begin position="30"/>
        <end position="113"/>
    </location>
</feature>
<dbReference type="InterPro" id="IPR018488">
    <property type="entry name" value="cNMP-bd_CS"/>
</dbReference>
<gene>
    <name evidence="3" type="ORF">G5B36_08720</name>
    <name evidence="2" type="ORF">L0N08_27670</name>
</gene>
<dbReference type="EMBL" id="JAKNGE010000055">
    <property type="protein sequence ID" value="MCG4749191.1"/>
    <property type="molecule type" value="Genomic_DNA"/>
</dbReference>
<dbReference type="CDD" id="cd00038">
    <property type="entry name" value="CAP_ED"/>
    <property type="match status" value="1"/>
</dbReference>
<dbReference type="SUPFAM" id="SSF51206">
    <property type="entry name" value="cAMP-binding domain-like"/>
    <property type="match status" value="1"/>
</dbReference>
<dbReference type="GeneID" id="97203474"/>
<comment type="caution">
    <text evidence="2">The sequence shown here is derived from an EMBL/GenBank/DDBJ whole genome shotgun (WGS) entry which is preliminary data.</text>
</comment>
<organism evidence="2 5">
    <name type="scientific">Enterocloster aldenensis</name>
    <dbReference type="NCBI Taxonomy" id="358742"/>
    <lineage>
        <taxon>Bacteria</taxon>
        <taxon>Bacillati</taxon>
        <taxon>Bacillota</taxon>
        <taxon>Clostridia</taxon>
        <taxon>Lachnospirales</taxon>
        <taxon>Lachnospiraceae</taxon>
        <taxon>Enterocloster</taxon>
    </lineage>
</organism>
<dbReference type="RefSeq" id="WP_117561771.1">
    <property type="nucleotide sequence ID" value="NZ_BAABZL010000001.1"/>
</dbReference>
<evidence type="ECO:0000313" key="3">
    <source>
        <dbReference type="EMBL" id="NSJ48781.1"/>
    </source>
</evidence>
<dbReference type="InterPro" id="IPR036388">
    <property type="entry name" value="WH-like_DNA-bd_sf"/>
</dbReference>
<evidence type="ECO:0000313" key="2">
    <source>
        <dbReference type="EMBL" id="MCG4749191.1"/>
    </source>
</evidence>
<sequence length="235" mass="26683">MTWERILKNCRKYDCYPTIETFFSTCPPLIRNYLTLQTIPAGQLLIQAGAPCGTVYILVSGRLQAIEEKAGEIPYSFFDLSPFDIVGDYELFSEDAESYVTVRAWEPSACLTIPPGFYLQWLSTDSTALFFRTRLLMKKLSLQLNSSRRYLLMSYGQRCMYVISQEAGKVTPVNGICSLKLNREFLAAKTGCSLRTVHRILKDMEQNHMLALCGGKLLLTTRQLEDMAHGLEPYS</sequence>
<accession>A0AAW5C9I5</accession>
<dbReference type="AlphaFoldDB" id="A0AAW5C9I5"/>
<keyword evidence="4" id="KW-1185">Reference proteome</keyword>
<dbReference type="Proteomes" id="UP000669239">
    <property type="component" value="Unassembled WGS sequence"/>
</dbReference>
<name>A0AAW5C9I5_9FIRM</name>
<evidence type="ECO:0000259" key="1">
    <source>
        <dbReference type="PROSITE" id="PS50042"/>
    </source>
</evidence>
<dbReference type="EMBL" id="JAAITT010000010">
    <property type="protein sequence ID" value="NSJ48781.1"/>
    <property type="molecule type" value="Genomic_DNA"/>
</dbReference>
<dbReference type="Gene3D" id="2.60.120.10">
    <property type="entry name" value="Jelly Rolls"/>
    <property type="match status" value="1"/>
</dbReference>